<feature type="transmembrane region" description="Helical" evidence="2">
    <location>
        <begin position="6"/>
        <end position="25"/>
    </location>
</feature>
<comment type="caution">
    <text evidence="3">The sequence shown here is derived from an EMBL/GenBank/DDBJ whole genome shotgun (WGS) entry which is preliminary data.</text>
</comment>
<evidence type="ECO:0008006" key="5">
    <source>
        <dbReference type="Google" id="ProtNLM"/>
    </source>
</evidence>
<feature type="region of interest" description="Disordered" evidence="1">
    <location>
        <begin position="52"/>
        <end position="133"/>
    </location>
</feature>
<organism evidence="3 4">
    <name type="scientific">Porites evermanni</name>
    <dbReference type="NCBI Taxonomy" id="104178"/>
    <lineage>
        <taxon>Eukaryota</taxon>
        <taxon>Metazoa</taxon>
        <taxon>Cnidaria</taxon>
        <taxon>Anthozoa</taxon>
        <taxon>Hexacorallia</taxon>
        <taxon>Scleractinia</taxon>
        <taxon>Fungiina</taxon>
        <taxon>Poritidae</taxon>
        <taxon>Porites</taxon>
    </lineage>
</organism>
<keyword evidence="2" id="KW-0812">Transmembrane</keyword>
<gene>
    <name evidence="3" type="ORF">PEVE_00020051</name>
</gene>
<name>A0ABN8LJ78_9CNID</name>
<evidence type="ECO:0000256" key="2">
    <source>
        <dbReference type="SAM" id="Phobius"/>
    </source>
</evidence>
<feature type="compositionally biased region" description="Basic residues" evidence="1">
    <location>
        <begin position="90"/>
        <end position="100"/>
    </location>
</feature>
<keyword evidence="4" id="KW-1185">Reference proteome</keyword>
<reference evidence="3 4" key="1">
    <citation type="submission" date="2022-05" db="EMBL/GenBank/DDBJ databases">
        <authorList>
            <consortium name="Genoscope - CEA"/>
            <person name="William W."/>
        </authorList>
    </citation>
    <scope>NUCLEOTIDE SEQUENCE [LARGE SCALE GENOMIC DNA]</scope>
</reference>
<keyword evidence="2" id="KW-0472">Membrane</keyword>
<sequence>MFSESKLAFFLAFLFILILGCLIRLGRRRRDNLTATQHPYKIECERITCNHCPESDQDKKQRPPEENDDNGPHNSRGTLFRRSDSPPVRRPNKRKRKRVKCNPCSLNGQNKNKRPPEENYDDETYNSRDTLFR</sequence>
<evidence type="ECO:0000256" key="1">
    <source>
        <dbReference type="SAM" id="MobiDB-lite"/>
    </source>
</evidence>
<dbReference type="EMBL" id="CALNXI010000027">
    <property type="protein sequence ID" value="CAH3015698.1"/>
    <property type="molecule type" value="Genomic_DNA"/>
</dbReference>
<proteinExistence type="predicted"/>
<evidence type="ECO:0000313" key="3">
    <source>
        <dbReference type="EMBL" id="CAH3015698.1"/>
    </source>
</evidence>
<dbReference type="PROSITE" id="PS51257">
    <property type="entry name" value="PROKAR_LIPOPROTEIN"/>
    <property type="match status" value="1"/>
</dbReference>
<keyword evidence="2" id="KW-1133">Transmembrane helix</keyword>
<evidence type="ECO:0000313" key="4">
    <source>
        <dbReference type="Proteomes" id="UP001159427"/>
    </source>
</evidence>
<protein>
    <recommendedName>
        <fullName evidence="5">Secreted protein</fullName>
    </recommendedName>
</protein>
<dbReference type="Proteomes" id="UP001159427">
    <property type="component" value="Unassembled WGS sequence"/>
</dbReference>
<accession>A0ABN8LJ78</accession>
<feature type="compositionally biased region" description="Basic and acidic residues" evidence="1">
    <location>
        <begin position="52"/>
        <end position="65"/>
    </location>
</feature>